<protein>
    <recommendedName>
        <fullName evidence="7">Leishmanolysin-like peptidase</fullName>
        <ecNumber evidence="7">3.4.24.-</ecNumber>
    </recommendedName>
</protein>
<proteinExistence type="inferred from homology"/>
<keyword evidence="4 7" id="KW-0378">Hydrolase</keyword>
<gene>
    <name evidence="9" type="ORF">TM35_000113610</name>
</gene>
<dbReference type="GO" id="GO:0046872">
    <property type="term" value="F:metal ion binding"/>
    <property type="evidence" value="ECO:0007669"/>
    <property type="project" value="UniProtKB-KW"/>
</dbReference>
<evidence type="ECO:0000313" key="9">
    <source>
        <dbReference type="EMBL" id="ORC89827.1"/>
    </source>
</evidence>
<dbReference type="Pfam" id="PF01457">
    <property type="entry name" value="Peptidase_M8"/>
    <property type="match status" value="1"/>
</dbReference>
<evidence type="ECO:0000313" key="10">
    <source>
        <dbReference type="Proteomes" id="UP000192257"/>
    </source>
</evidence>
<dbReference type="OrthoDB" id="252862at2759"/>
<feature type="chain" id="PRO_5012191075" description="Leishmanolysin-like peptidase" evidence="8">
    <location>
        <begin position="41"/>
        <end position="173"/>
    </location>
</feature>
<comment type="cofactor">
    <cofactor evidence="7">
        <name>Zn(2+)</name>
        <dbReference type="ChEBI" id="CHEBI:29105"/>
    </cofactor>
    <text evidence="7">Binds 1 zinc ion per subunit.</text>
</comment>
<keyword evidence="10" id="KW-1185">Reference proteome</keyword>
<reference evidence="9 10" key="1">
    <citation type="submission" date="2017-03" db="EMBL/GenBank/DDBJ databases">
        <title>An alternative strategy for trypanosome survival in the mammalian bloodstream revealed through genome and transcriptome analysis of the ubiquitous bovine parasite Trypanosoma (Megatrypanum) theileri.</title>
        <authorList>
            <person name="Kelly S."/>
            <person name="Ivens A."/>
            <person name="Mott A."/>
            <person name="O'Neill E."/>
            <person name="Emms D."/>
            <person name="Macleod O."/>
            <person name="Voorheis P."/>
            <person name="Matthews J."/>
            <person name="Matthews K."/>
            <person name="Carrington M."/>
        </authorList>
    </citation>
    <scope>NUCLEOTIDE SEQUENCE [LARGE SCALE GENOMIC DNA]</scope>
    <source>
        <strain evidence="9">Edinburgh</strain>
    </source>
</reference>
<dbReference type="EMBL" id="NBCO01000011">
    <property type="protein sequence ID" value="ORC89827.1"/>
    <property type="molecule type" value="Genomic_DNA"/>
</dbReference>
<evidence type="ECO:0000256" key="8">
    <source>
        <dbReference type="SAM" id="SignalP"/>
    </source>
</evidence>
<comment type="caution">
    <text evidence="9">The sequence shown here is derived from an EMBL/GenBank/DDBJ whole genome shotgun (WGS) entry which is preliminary data.</text>
</comment>
<dbReference type="GO" id="GO:0007155">
    <property type="term" value="P:cell adhesion"/>
    <property type="evidence" value="ECO:0007669"/>
    <property type="project" value="InterPro"/>
</dbReference>
<dbReference type="InterPro" id="IPR001577">
    <property type="entry name" value="Peptidase_M8"/>
</dbReference>
<evidence type="ECO:0000256" key="6">
    <source>
        <dbReference type="ARBA" id="ARBA00023049"/>
    </source>
</evidence>
<evidence type="ECO:0000256" key="3">
    <source>
        <dbReference type="ARBA" id="ARBA00022723"/>
    </source>
</evidence>
<name>A0A1X0NYS3_9TRYP</name>
<dbReference type="GO" id="GO:0016020">
    <property type="term" value="C:membrane"/>
    <property type="evidence" value="ECO:0007669"/>
    <property type="project" value="InterPro"/>
</dbReference>
<evidence type="ECO:0000256" key="1">
    <source>
        <dbReference type="ARBA" id="ARBA00005860"/>
    </source>
</evidence>
<keyword evidence="3 7" id="KW-0479">Metal-binding</keyword>
<keyword evidence="6 7" id="KW-0482">Metalloprotease</keyword>
<dbReference type="GO" id="GO:0004222">
    <property type="term" value="F:metalloendopeptidase activity"/>
    <property type="evidence" value="ECO:0007669"/>
    <property type="project" value="UniProtKB-UniRule"/>
</dbReference>
<dbReference type="VEuPathDB" id="TriTrypDB:TM35_000113610"/>
<feature type="signal peptide" evidence="8">
    <location>
        <begin position="1"/>
        <end position="40"/>
    </location>
</feature>
<keyword evidence="5 7" id="KW-0862">Zinc</keyword>
<dbReference type="Proteomes" id="UP000192257">
    <property type="component" value="Unassembled WGS sequence"/>
</dbReference>
<keyword evidence="2 7" id="KW-0645">Protease</keyword>
<dbReference type="SUPFAM" id="SSF55486">
    <property type="entry name" value="Metalloproteases ('zincins'), catalytic domain"/>
    <property type="match status" value="1"/>
</dbReference>
<dbReference type="Gene3D" id="3.10.170.20">
    <property type="match status" value="1"/>
</dbReference>
<keyword evidence="8" id="KW-0732">Signal</keyword>
<dbReference type="RefSeq" id="XP_028883893.1">
    <property type="nucleotide sequence ID" value="XM_029025070.1"/>
</dbReference>
<organism evidence="9 10">
    <name type="scientific">Trypanosoma theileri</name>
    <dbReference type="NCBI Taxonomy" id="67003"/>
    <lineage>
        <taxon>Eukaryota</taxon>
        <taxon>Discoba</taxon>
        <taxon>Euglenozoa</taxon>
        <taxon>Kinetoplastea</taxon>
        <taxon>Metakinetoplastina</taxon>
        <taxon>Trypanosomatida</taxon>
        <taxon>Trypanosomatidae</taxon>
        <taxon>Trypanosoma</taxon>
    </lineage>
</organism>
<evidence type="ECO:0000256" key="4">
    <source>
        <dbReference type="ARBA" id="ARBA00022801"/>
    </source>
</evidence>
<accession>A0A1X0NYS3</accession>
<evidence type="ECO:0000256" key="7">
    <source>
        <dbReference type="RuleBase" id="RU366077"/>
    </source>
</evidence>
<feature type="non-terminal residue" evidence="9">
    <location>
        <position position="173"/>
    </location>
</feature>
<dbReference type="GeneID" id="39984850"/>
<evidence type="ECO:0000256" key="5">
    <source>
        <dbReference type="ARBA" id="ARBA00022833"/>
    </source>
</evidence>
<dbReference type="AlphaFoldDB" id="A0A1X0NYS3"/>
<evidence type="ECO:0000256" key="2">
    <source>
        <dbReference type="ARBA" id="ARBA00022670"/>
    </source>
</evidence>
<dbReference type="EC" id="3.4.24.-" evidence="7"/>
<dbReference type="GO" id="GO:0006508">
    <property type="term" value="P:proteolysis"/>
    <property type="evidence" value="ECO:0007669"/>
    <property type="project" value="UniProtKB-KW"/>
</dbReference>
<sequence length="173" mass="19347">MPQQANKLSVRTPATVCQSLYVMPMLLLLLFLCCASVCVAQKDGGVQSTGVVRELPRKGQSGVQAYTVATQKKNDKEWKLIRIEAFTKDLEDKSKYCTKAGQEVIDFDGKKAKCEEAEVLTDGRCREYINKIIPAAIKLHRDRLLVQPHKGKIIVPELEDEGLCGKFTVPEEH</sequence>
<comment type="similarity">
    <text evidence="1 7">Belongs to the peptidase M8 family.</text>
</comment>